<comment type="function">
    <text evidence="1 9">Directs the termination of nascent peptide synthesis (translation) in response to the termination codons UAA, UAG and UGA.</text>
</comment>
<dbReference type="Gene3D" id="3.30.1330.30">
    <property type="match status" value="1"/>
</dbReference>
<evidence type="ECO:0000313" key="12">
    <source>
        <dbReference type="EMBL" id="NCS91642.1"/>
    </source>
</evidence>
<comment type="subunit">
    <text evidence="4 9">Heterodimer of two subunits, one of which binds GTP.</text>
</comment>
<dbReference type="Pfam" id="PF03464">
    <property type="entry name" value="eRF1_2"/>
    <property type="match status" value="1"/>
</dbReference>
<evidence type="ECO:0000256" key="6">
    <source>
        <dbReference type="ARBA" id="ARBA00022490"/>
    </source>
</evidence>
<dbReference type="Proteomes" id="UP000768163">
    <property type="component" value="Unassembled WGS sequence"/>
</dbReference>
<reference evidence="11" key="1">
    <citation type="submission" date="2019-11" db="EMBL/GenBank/DDBJ databases">
        <title>Lipid analysis of CO2-rich subsurface aquifers suggests an autotrophy-based deep biosphere with lysolipids enriched in CPR bacteria.</title>
        <authorList>
            <person name="Probst A.J."/>
            <person name="Elling F.J."/>
            <person name="Castelle C.J."/>
            <person name="Zhu Q."/>
            <person name="Elvert M."/>
            <person name="Birarda G."/>
            <person name="Holman H.-Y."/>
            <person name="Lane K.R."/>
            <person name="Ladd B."/>
            <person name="Ryan M.C."/>
            <person name="Woyke T."/>
            <person name="Hinrichs K.-U."/>
            <person name="Banfield J.F."/>
        </authorList>
    </citation>
    <scope>NUCLEOTIDE SEQUENCE</scope>
    <source>
        <strain evidence="11">CG_2015-01_33_1645</strain>
        <strain evidence="12">CG_2015-04_33_537</strain>
    </source>
</reference>
<dbReference type="SUPFAM" id="SSF53137">
    <property type="entry name" value="Translational machinery components"/>
    <property type="match status" value="1"/>
</dbReference>
<dbReference type="InterPro" id="IPR029064">
    <property type="entry name" value="Ribosomal_eL30-like_sf"/>
</dbReference>
<dbReference type="InterPro" id="IPR020918">
    <property type="entry name" value="Peptide_chain-rel_aRF1"/>
</dbReference>
<evidence type="ECO:0000256" key="1">
    <source>
        <dbReference type="ARBA" id="ARBA00002832"/>
    </source>
</evidence>
<dbReference type="SUPFAM" id="SSF55481">
    <property type="entry name" value="N-terminal domain of eukaryotic peptide chain release factor subunit 1, ERF1"/>
    <property type="match status" value="1"/>
</dbReference>
<gene>
    <name evidence="9 11" type="primary">prf1</name>
    <name evidence="12" type="ORF">GW779_04430</name>
    <name evidence="11" type="ORF">GW910_00445</name>
</gene>
<dbReference type="InterPro" id="IPR042226">
    <property type="entry name" value="eFR1_2_sf"/>
</dbReference>
<evidence type="ECO:0000256" key="4">
    <source>
        <dbReference type="ARBA" id="ARBA00011520"/>
    </source>
</evidence>
<comment type="subcellular location">
    <subcellularLocation>
        <location evidence="2 9">Cytoplasm</location>
    </subcellularLocation>
</comment>
<dbReference type="InterPro" id="IPR024049">
    <property type="entry name" value="eRF1_1_sf"/>
</dbReference>
<organism evidence="11 13">
    <name type="scientific">Candidatus Altarchaeum hamiconexum</name>
    <dbReference type="NCBI Taxonomy" id="1803513"/>
    <lineage>
        <taxon>Archaea</taxon>
        <taxon>Candidatus Altarchaeota</taxon>
        <taxon>Candidatus Altiarchaeia</taxon>
        <taxon>Candidatus Altarchaeales</taxon>
        <taxon>Candidatus Altarchaeaceae</taxon>
        <taxon>Candidatus Altarchaeum</taxon>
    </lineage>
</organism>
<evidence type="ECO:0000256" key="9">
    <source>
        <dbReference type="HAMAP-Rule" id="MF_00424"/>
    </source>
</evidence>
<dbReference type="Gene3D" id="3.30.420.60">
    <property type="entry name" value="eRF1 domain 2"/>
    <property type="match status" value="1"/>
</dbReference>
<evidence type="ECO:0000259" key="10">
    <source>
        <dbReference type="SMART" id="SM01194"/>
    </source>
</evidence>
<dbReference type="SMART" id="SM01194">
    <property type="entry name" value="eRF1_1"/>
    <property type="match status" value="1"/>
</dbReference>
<dbReference type="FunFam" id="3.30.420.60:FF:000003">
    <property type="entry name" value="Peptide chain release factor subunit 1"/>
    <property type="match status" value="1"/>
</dbReference>
<evidence type="ECO:0000313" key="11">
    <source>
        <dbReference type="EMBL" id="NCN64538.1"/>
    </source>
</evidence>
<evidence type="ECO:0000313" key="13">
    <source>
        <dbReference type="Proteomes" id="UP000768163"/>
    </source>
</evidence>
<dbReference type="Proteomes" id="UP000738826">
    <property type="component" value="Unassembled WGS sequence"/>
</dbReference>
<accession>A0A8J7YW06</accession>
<dbReference type="Gene3D" id="3.30.960.10">
    <property type="entry name" value="eRF1 domain 1"/>
    <property type="match status" value="1"/>
</dbReference>
<dbReference type="Pfam" id="PF03465">
    <property type="entry name" value="eRF1_3"/>
    <property type="match status" value="1"/>
</dbReference>
<dbReference type="AlphaFoldDB" id="A0A8J7YW06"/>
<keyword evidence="6 9" id="KW-0963">Cytoplasm</keyword>
<dbReference type="GO" id="GO:0016149">
    <property type="term" value="F:translation release factor activity, codon specific"/>
    <property type="evidence" value="ECO:0007669"/>
    <property type="project" value="UniProtKB-UniRule"/>
</dbReference>
<name>A0A8J7YW06_9ARCH</name>
<evidence type="ECO:0000256" key="8">
    <source>
        <dbReference type="ARBA" id="ARBA00031168"/>
    </source>
</evidence>
<dbReference type="SUPFAM" id="SSF55315">
    <property type="entry name" value="L30e-like"/>
    <property type="match status" value="1"/>
</dbReference>
<dbReference type="InterPro" id="IPR005141">
    <property type="entry name" value="eRF1_2"/>
</dbReference>
<evidence type="ECO:0000256" key="3">
    <source>
        <dbReference type="ARBA" id="ARBA00005326"/>
    </source>
</evidence>
<comment type="caution">
    <text evidence="11">The sequence shown here is derived from an EMBL/GenBank/DDBJ whole genome shotgun (WGS) entry which is preliminary data.</text>
</comment>
<dbReference type="InterPro" id="IPR005142">
    <property type="entry name" value="eRF1_3"/>
</dbReference>
<dbReference type="FunFam" id="3.30.960.10:FF:000003">
    <property type="entry name" value="Peptide chain release factor subunit 1"/>
    <property type="match status" value="1"/>
</dbReference>
<dbReference type="EMBL" id="JAACVF010000009">
    <property type="protein sequence ID" value="NCN64538.1"/>
    <property type="molecule type" value="Genomic_DNA"/>
</dbReference>
<dbReference type="NCBIfam" id="TIGR03676">
    <property type="entry name" value="aRF1_eRF1"/>
    <property type="match status" value="1"/>
</dbReference>
<dbReference type="InterPro" id="IPR005140">
    <property type="entry name" value="eRF1_Pelota-like_N"/>
</dbReference>
<evidence type="ECO:0000256" key="2">
    <source>
        <dbReference type="ARBA" id="ARBA00004496"/>
    </source>
</evidence>
<proteinExistence type="inferred from homology"/>
<dbReference type="PANTHER" id="PTHR10113">
    <property type="entry name" value="PEPTIDE CHAIN RELEASE FACTOR SUBUNIT 1"/>
    <property type="match status" value="1"/>
</dbReference>
<dbReference type="HAMAP" id="MF_00424">
    <property type="entry name" value="Rel_fact_arch_1"/>
    <property type="match status" value="1"/>
</dbReference>
<dbReference type="EMBL" id="JAACQH010000095">
    <property type="protein sequence ID" value="NCS91642.1"/>
    <property type="molecule type" value="Genomic_DNA"/>
</dbReference>
<protein>
    <recommendedName>
        <fullName evidence="5 9">Peptide chain release factor subunit 1</fullName>
    </recommendedName>
    <alternativeName>
        <fullName evidence="8 9">Translation termination factor aRF1</fullName>
    </alternativeName>
</protein>
<dbReference type="GO" id="GO:0005737">
    <property type="term" value="C:cytoplasm"/>
    <property type="evidence" value="ECO:0007669"/>
    <property type="project" value="UniProtKB-SubCell"/>
</dbReference>
<keyword evidence="7 9" id="KW-0648">Protein biosynthesis</keyword>
<dbReference type="Pfam" id="PF03463">
    <property type="entry name" value="eRF1_1"/>
    <property type="match status" value="1"/>
</dbReference>
<evidence type="ECO:0000256" key="7">
    <source>
        <dbReference type="ARBA" id="ARBA00022917"/>
    </source>
</evidence>
<comment type="similarity">
    <text evidence="3 9">Belongs to the eukaryotic release factor 1 family.</text>
</comment>
<sequence>MATDTEEEEKEVEIYHLKKVVQELKKIKGQHTALISFYIPAGYNMILALQQIQQEQGTAENIKSRVNRKNVVDALERTAQHLKLFKKTPPNGLIVFCGNASEIESIQDIKIWSLEPPQPLIVKLYRCDQEFITKPLEDMISTRDVYGLIVIDNNEATIGILRGDNYSILKTKESGYHGKHRAGGQSARRYERLIAEQSHNFKKYIGDSATQLFMPVLNELKGILVGGPGATKIEFIEEGGMHHELKKKIIAVKDISYTDESGIRELIQASEDDLKDVQMVKQQRMMARFMLGLVNKNAEYVSYGEEAKELLERGAVDILLLSEEIGDEEIDRLYEIAKKSKTNVELLPTTFEEGYQLYNTFGGVGAILRYRVDESENY</sequence>
<evidence type="ECO:0000256" key="5">
    <source>
        <dbReference type="ARBA" id="ARBA00019723"/>
    </source>
</evidence>
<dbReference type="InterPro" id="IPR004403">
    <property type="entry name" value="Peptide_chain-rel_eRF1/aRF1"/>
</dbReference>
<feature type="domain" description="eRF1/Pelota-like N-terminal" evidence="10">
    <location>
        <begin position="5"/>
        <end position="141"/>
    </location>
</feature>